<dbReference type="PANTHER" id="PTHR47087:SF1">
    <property type="entry name" value="METHIONINE S-METHYLTRANSFERASE"/>
    <property type="match status" value="1"/>
</dbReference>
<comment type="catalytic activity">
    <reaction evidence="1">
        <text>L-methionine + S-adenosyl-L-methionine = S-methyl-L-methionine + S-adenosyl-L-homocysteine</text>
        <dbReference type="Rhea" id="RHEA:13761"/>
        <dbReference type="ChEBI" id="CHEBI:57844"/>
        <dbReference type="ChEBI" id="CHEBI:57856"/>
        <dbReference type="ChEBI" id="CHEBI:58252"/>
        <dbReference type="ChEBI" id="CHEBI:59789"/>
        <dbReference type="EC" id="2.1.1.12"/>
    </reaction>
</comment>
<dbReference type="GO" id="GO:0032259">
    <property type="term" value="P:methylation"/>
    <property type="evidence" value="ECO:0007669"/>
    <property type="project" value="UniProtKB-UniRule"/>
</dbReference>
<comment type="caution">
    <text evidence="3">The sequence shown here is derived from an EMBL/GenBank/DDBJ whole genome shotgun (WGS) entry which is preliminary data.</text>
</comment>
<dbReference type="InterPro" id="IPR015421">
    <property type="entry name" value="PyrdxlP-dep_Trfase_major"/>
</dbReference>
<name>A0A2U1N8F7_ARTAN</name>
<keyword evidence="1" id="KW-0489">Methyltransferase</keyword>
<feature type="domain" description="Aminotransferase class I/classII large" evidence="2">
    <location>
        <begin position="853"/>
        <end position="1188"/>
    </location>
</feature>
<protein>
    <recommendedName>
        <fullName evidence="1">methionine S-methyltransferase</fullName>
        <ecNumber evidence="1">2.1.1.12</ecNumber>
    </recommendedName>
</protein>
<dbReference type="PANTHER" id="PTHR47087">
    <property type="entry name" value="METHIONINE S-METHYLTRANSFERASE"/>
    <property type="match status" value="1"/>
</dbReference>
<dbReference type="Gene3D" id="3.40.640.10">
    <property type="entry name" value="Type I PLP-dependent aspartate aminotransferase-like (Major domain)"/>
    <property type="match status" value="1"/>
</dbReference>
<accession>A0A2U1N8F7</accession>
<dbReference type="Proteomes" id="UP000245207">
    <property type="component" value="Unassembled WGS sequence"/>
</dbReference>
<reference evidence="3 4" key="1">
    <citation type="journal article" date="2018" name="Mol. Plant">
        <title>The genome of Artemisia annua provides insight into the evolution of Asteraceae family and artemisinin biosynthesis.</title>
        <authorList>
            <person name="Shen Q."/>
            <person name="Zhang L."/>
            <person name="Liao Z."/>
            <person name="Wang S."/>
            <person name="Yan T."/>
            <person name="Shi P."/>
            <person name="Liu M."/>
            <person name="Fu X."/>
            <person name="Pan Q."/>
            <person name="Wang Y."/>
            <person name="Lv Z."/>
            <person name="Lu X."/>
            <person name="Zhang F."/>
            <person name="Jiang W."/>
            <person name="Ma Y."/>
            <person name="Chen M."/>
            <person name="Hao X."/>
            <person name="Li L."/>
            <person name="Tang Y."/>
            <person name="Lv G."/>
            <person name="Zhou Y."/>
            <person name="Sun X."/>
            <person name="Brodelius P.E."/>
            <person name="Rose J.K.C."/>
            <person name="Tang K."/>
        </authorList>
    </citation>
    <scope>NUCLEOTIDE SEQUENCE [LARGE SCALE GENOMIC DNA]</scope>
    <source>
        <strain evidence="4">cv. Huhao1</strain>
        <tissue evidence="3">Leaf</tissue>
    </source>
</reference>
<keyword evidence="4" id="KW-1185">Reference proteome</keyword>
<evidence type="ECO:0000313" key="3">
    <source>
        <dbReference type="EMBL" id="PWA69752.1"/>
    </source>
</evidence>
<dbReference type="AlphaFoldDB" id="A0A2U1N8F7"/>
<dbReference type="GO" id="GO:0030170">
    <property type="term" value="F:pyridoxal phosphate binding"/>
    <property type="evidence" value="ECO:0007669"/>
    <property type="project" value="InterPro"/>
</dbReference>
<dbReference type="Pfam" id="PF06325">
    <property type="entry name" value="PrmA"/>
    <property type="match status" value="1"/>
</dbReference>
<dbReference type="InterPro" id="IPR015424">
    <property type="entry name" value="PyrdxlP-dep_Trfase"/>
</dbReference>
<dbReference type="PROSITE" id="PS51555">
    <property type="entry name" value="SAM_MT12"/>
    <property type="match status" value="1"/>
</dbReference>
<evidence type="ECO:0000313" key="4">
    <source>
        <dbReference type="Proteomes" id="UP000245207"/>
    </source>
</evidence>
<proteinExistence type="inferred from homology"/>
<keyword evidence="1" id="KW-0949">S-adenosyl-L-methionine</keyword>
<dbReference type="OrthoDB" id="540004at2759"/>
<dbReference type="EMBL" id="PKPP01003367">
    <property type="protein sequence ID" value="PWA69752.1"/>
    <property type="molecule type" value="Genomic_DNA"/>
</dbReference>
<comment type="similarity">
    <text evidence="1">Belongs to the class I-like SAM-binding methyltransferase superfamily.</text>
</comment>
<evidence type="ECO:0000259" key="2">
    <source>
        <dbReference type="Pfam" id="PF00155"/>
    </source>
</evidence>
<dbReference type="Pfam" id="PF00155">
    <property type="entry name" value="Aminotran_1_2"/>
    <property type="match status" value="1"/>
</dbReference>
<dbReference type="Gene3D" id="3.40.50.150">
    <property type="entry name" value="Vaccinia Virus protein VP39"/>
    <property type="match status" value="1"/>
</dbReference>
<dbReference type="EC" id="2.1.1.12" evidence="1"/>
<keyword evidence="3" id="KW-0032">Aminotransferase</keyword>
<dbReference type="SUPFAM" id="SSF53335">
    <property type="entry name" value="S-adenosyl-L-methionine-dependent methyltransferases"/>
    <property type="match status" value="1"/>
</dbReference>
<gene>
    <name evidence="3" type="ORF">CTI12_AA294370</name>
</gene>
<dbReference type="InterPro" id="IPR029063">
    <property type="entry name" value="SAM-dependent_MTases_sf"/>
</dbReference>
<dbReference type="InterPro" id="IPR025779">
    <property type="entry name" value="Met_S-MeTrfase"/>
</dbReference>
<dbReference type="GO" id="GO:0030732">
    <property type="term" value="F:methionine S-methyltransferase activity"/>
    <property type="evidence" value="ECO:0007669"/>
    <property type="project" value="UniProtKB-UniRule"/>
</dbReference>
<dbReference type="GO" id="GO:0008483">
    <property type="term" value="F:transaminase activity"/>
    <property type="evidence" value="ECO:0007669"/>
    <property type="project" value="UniProtKB-KW"/>
</dbReference>
<dbReference type="CDD" id="cd02440">
    <property type="entry name" value="AdoMet_MTases"/>
    <property type="match status" value="1"/>
</dbReference>
<organism evidence="3 4">
    <name type="scientific">Artemisia annua</name>
    <name type="common">Sweet wormwood</name>
    <dbReference type="NCBI Taxonomy" id="35608"/>
    <lineage>
        <taxon>Eukaryota</taxon>
        <taxon>Viridiplantae</taxon>
        <taxon>Streptophyta</taxon>
        <taxon>Embryophyta</taxon>
        <taxon>Tracheophyta</taxon>
        <taxon>Spermatophyta</taxon>
        <taxon>Magnoliopsida</taxon>
        <taxon>eudicotyledons</taxon>
        <taxon>Gunneridae</taxon>
        <taxon>Pentapetalae</taxon>
        <taxon>asterids</taxon>
        <taxon>campanulids</taxon>
        <taxon>Asterales</taxon>
        <taxon>Asteraceae</taxon>
        <taxon>Asteroideae</taxon>
        <taxon>Anthemideae</taxon>
        <taxon>Artemisiinae</taxon>
        <taxon>Artemisia</taxon>
    </lineage>
</organism>
<evidence type="ECO:0000256" key="1">
    <source>
        <dbReference type="PROSITE-ProRule" id="PRU00888"/>
    </source>
</evidence>
<dbReference type="InterPro" id="IPR004839">
    <property type="entry name" value="Aminotransferase_I/II_large"/>
</dbReference>
<sequence>MGAAVKGLDEFLTQCSESGDSAYSALRSLLERLEDPNTRTETRIFFTNLKKKIENDGLSEKCLENYHFQIQDVYLGQNEDHGKRNKLTTLVIPSIFMPEDWSFHFYEGLNRHPDTIFKDKIVSELGCGNGWISIAIAERWSPSKVYGLDINPRAVKISWINLYLNAFDDNGQPIYDHEKKTLLDRVEFYESDLLSYCRDNHIELERIVGCIPQILNPNPDAMSKLITENANEEFLHSLSNYCALQGFVEDQFGLGLIARAVEEGIDVIKPMGIMIFNMGGRPGQAVCKRLFERRGLLVSQLWQTKILQASDTDISALVEIEKNNPHRFEFFMGLVGDQPICARTAWAFGKAGGRISHALSVYSCQLRQPNQVKKIFAFLKNGFQDISNSLDLSFEDDSVADEKIPFLAYLASVLKENLSFQYELPSGSKRFRDLIAGFMRTYHHVPISADNVVVFPSRATAIENALQLFAPRLAIVDAHLSRHLPKQWLTSLEMESSMEFLFSSDPYARNPWSSNGVTTINSVIFNYCEQKDQMQKDNTKPSTSGITVIEAPRQSDLMIELIKKLRPQVVVTGMANFEAVTSSAFEHILSTTREIGSRLFIDISDQFELSSLPSSNGVLKYLARIPLPSHVAVICGLLKNQVNSHPTIFAGLNGSGQFFKNDFGGFEHLETLWVTFNPFDPFDVSFYANSKISPDGSIVEKIQPNWTCLYAICLNCQVYTDLEVAFVISEEQTICKALAKSVELLQGNTALISQYYYGCLFHELLSFQLPDRHPPAEREVENVKCSEMIGFSTSVVSVLSNAEFSVRETENSSLIHMDVDQIFLPTPTPVKAAIFESFARQNVTESECDVTPSLKKFIKDAYGFSTNNDAEFIYSDCPLAIFSKLVQCCTQEGGSLCIPTGANGSYVWAAKFLNANIVQVPTKSEEGFKLTEKLLNDVLGTVTKPWVYISGPTINPTGLLYNNEEMESLLTVCAKYGARVIIDTSFSGVEFNSKGWNGWNLEGSLVKLTSVKPSFCVCLLGGLFFKMLTGGLTFGFLVVNERFLVDEFSIASGLNKPHSTIRYTAKKLLDLREQKAGDLLAATEGQGKLLTDRFKRLKETLERCGWEVLEATAGVSVIAKPSTLVGKQFELNKDGSTWKVNLNDSNIREAMLRATGLCINGASWTGIPGYCRFTLALEDTDFDRALECIVKFKELVK</sequence>
<dbReference type="STRING" id="35608.A0A2U1N8F7"/>
<dbReference type="SUPFAM" id="SSF53383">
    <property type="entry name" value="PLP-dependent transferases"/>
    <property type="match status" value="2"/>
</dbReference>
<keyword evidence="1 3" id="KW-0808">Transferase</keyword>